<dbReference type="Gene3D" id="3.90.1300.10">
    <property type="entry name" value="Amidase signature (AS) domain"/>
    <property type="match status" value="1"/>
</dbReference>
<reference evidence="2 3" key="1">
    <citation type="journal article" date="2009" name="Int. J. Syst. Evol. Microbiol.">
        <title>Paenibacillus contaminans sp. nov., isolated from a contaminated laboratory plate.</title>
        <authorList>
            <person name="Chou J.H."/>
            <person name="Lee J.H."/>
            <person name="Lin M.C."/>
            <person name="Chang P.S."/>
            <person name="Arun A.B."/>
            <person name="Young C.C."/>
            <person name="Chen W.M."/>
        </authorList>
    </citation>
    <scope>NUCLEOTIDE SEQUENCE [LARGE SCALE GENOMIC DNA]</scope>
    <source>
        <strain evidence="2 3">CKOBP-6</strain>
    </source>
</reference>
<name>A0A329MTT9_9BACL</name>
<dbReference type="EMBL" id="QMFB01000001">
    <property type="protein sequence ID" value="RAV23321.1"/>
    <property type="molecule type" value="Genomic_DNA"/>
</dbReference>
<dbReference type="PANTHER" id="PTHR11895">
    <property type="entry name" value="TRANSAMIDASE"/>
    <property type="match status" value="1"/>
</dbReference>
<comment type="caution">
    <text evidence="2">The sequence shown here is derived from an EMBL/GenBank/DDBJ whole genome shotgun (WGS) entry which is preliminary data.</text>
</comment>
<accession>A0A329MTT9</accession>
<sequence>MAVFLQQASLVDMNNVSLTDKLANLYGRYTEVEPHVNAFIPERDFKERLFNDANDLLEKFPNQYERPAFFGVPFAIKDLIHVNGFQTQAGSKLPSLTLTSREGSFISKIRSMGALIAGKTVTEEFAYHSITPTRNPHNIEHTPGGSSMGSAASVAAGICPIAVGTQTLRSVIAPASFCGVVGFKPSYDRVTLDGAILMAPSFDTIGFFTQDIESMQFASSHLIPNWRPFFSEKKPILGVPNGMFMNFMSEDVRRVFKNQLELLEKAGYSIRHVDMPWEDAFIAGDSMIRMVHGEMAQIHETWFRQYEHLYGSSVKDAIIKGQTVLLEELEKYRIGQMVLRNDLEQTKMKYGIDLWVSPAQGGVAPKGFEKTGWAGMTAIWTYAGLPTISIPLTKIDGMPLGFQCIDSHGNDEELLFWTKAIKRSLSSE</sequence>
<dbReference type="InterPro" id="IPR036928">
    <property type="entry name" value="AS_sf"/>
</dbReference>
<evidence type="ECO:0000259" key="1">
    <source>
        <dbReference type="Pfam" id="PF01425"/>
    </source>
</evidence>
<gene>
    <name evidence="2" type="ORF">DQG23_03775</name>
</gene>
<dbReference type="GO" id="GO:0003824">
    <property type="term" value="F:catalytic activity"/>
    <property type="evidence" value="ECO:0007669"/>
    <property type="project" value="InterPro"/>
</dbReference>
<dbReference type="Proteomes" id="UP000250369">
    <property type="component" value="Unassembled WGS sequence"/>
</dbReference>
<feature type="domain" description="Amidase" evidence="1">
    <location>
        <begin position="24"/>
        <end position="415"/>
    </location>
</feature>
<evidence type="ECO:0000313" key="2">
    <source>
        <dbReference type="EMBL" id="RAV23321.1"/>
    </source>
</evidence>
<keyword evidence="3" id="KW-1185">Reference proteome</keyword>
<dbReference type="PANTHER" id="PTHR11895:SF67">
    <property type="entry name" value="AMIDASE DOMAIN-CONTAINING PROTEIN"/>
    <property type="match status" value="1"/>
</dbReference>
<organism evidence="2 3">
    <name type="scientific">Paenibacillus contaminans</name>
    <dbReference type="NCBI Taxonomy" id="450362"/>
    <lineage>
        <taxon>Bacteria</taxon>
        <taxon>Bacillati</taxon>
        <taxon>Bacillota</taxon>
        <taxon>Bacilli</taxon>
        <taxon>Bacillales</taxon>
        <taxon>Paenibacillaceae</taxon>
        <taxon>Paenibacillus</taxon>
    </lineage>
</organism>
<dbReference type="InterPro" id="IPR023631">
    <property type="entry name" value="Amidase_dom"/>
</dbReference>
<evidence type="ECO:0000313" key="3">
    <source>
        <dbReference type="Proteomes" id="UP000250369"/>
    </source>
</evidence>
<dbReference type="InterPro" id="IPR000120">
    <property type="entry name" value="Amidase"/>
</dbReference>
<dbReference type="SUPFAM" id="SSF75304">
    <property type="entry name" value="Amidase signature (AS) enzymes"/>
    <property type="match status" value="1"/>
</dbReference>
<protein>
    <submittedName>
        <fullName evidence="2">Amidase</fullName>
    </submittedName>
</protein>
<dbReference type="AlphaFoldDB" id="A0A329MTT9"/>
<proteinExistence type="predicted"/>
<dbReference type="Pfam" id="PF01425">
    <property type="entry name" value="Amidase"/>
    <property type="match status" value="1"/>
</dbReference>